<dbReference type="InParanoid" id="A7SG12"/>
<protein>
    <recommendedName>
        <fullName evidence="2">Coiled-coil domain-containing protein 25</fullName>
    </recommendedName>
</protein>
<reference evidence="6 7" key="1">
    <citation type="journal article" date="2007" name="Science">
        <title>Sea anemone genome reveals ancestral eumetazoan gene repertoire and genomic organization.</title>
        <authorList>
            <person name="Putnam N.H."/>
            <person name="Srivastava M."/>
            <person name="Hellsten U."/>
            <person name="Dirks B."/>
            <person name="Chapman J."/>
            <person name="Salamov A."/>
            <person name="Terry A."/>
            <person name="Shapiro H."/>
            <person name="Lindquist E."/>
            <person name="Kapitonov V.V."/>
            <person name="Jurka J."/>
            <person name="Genikhovich G."/>
            <person name="Grigoriev I.V."/>
            <person name="Lucas S.M."/>
            <person name="Steele R.E."/>
            <person name="Finnerty J.R."/>
            <person name="Technau U."/>
            <person name="Martindale M.Q."/>
            <person name="Rokhsar D.S."/>
        </authorList>
    </citation>
    <scope>NUCLEOTIDE SEQUENCE [LARGE SCALE GENOMIC DNA]</scope>
    <source>
        <strain evidence="7">CH2 X CH6</strain>
    </source>
</reference>
<evidence type="ECO:0000313" key="6">
    <source>
        <dbReference type="EMBL" id="EDO37379.1"/>
    </source>
</evidence>
<sequence length="209" mass="24944">MVFYFTSNAAFPAIYTLYMGLDKHENEELIKWGFPEDVWFHVDKLSSAHVYLRLPKGKTWDDIPPEVLDDCAQLVKANSIQGNKMNNIKIVYTPWSNLKKTADMEVGQVGFYNDKQVRLIPVVKRRNEAVNRLNKTKEERFPDLRQEREQRDREEREEEKKSQREKRQKEKEEEKRRKEEAALRSYDTLMSADNMRSNKECQSDEDDFM</sequence>
<accession>A7SG12</accession>
<dbReference type="PhylomeDB" id="A7SG12"/>
<evidence type="ECO:0000256" key="3">
    <source>
        <dbReference type="ARBA" id="ARBA00024214"/>
    </source>
</evidence>
<dbReference type="EMBL" id="DS469648">
    <property type="protein sequence ID" value="EDO37379.1"/>
    <property type="molecule type" value="Genomic_DNA"/>
</dbReference>
<dbReference type="KEGG" id="nve:5508874"/>
<dbReference type="eggNOG" id="KOG3272">
    <property type="taxonomic scope" value="Eukaryota"/>
</dbReference>
<comment type="similarity">
    <text evidence="1">Belongs to the CCDC25 family.</text>
</comment>
<feature type="domain" description="NFACT RNA-binding" evidence="5">
    <location>
        <begin position="1"/>
        <end position="113"/>
    </location>
</feature>
<dbReference type="InterPro" id="IPR008532">
    <property type="entry name" value="NFACT_RNA-bd"/>
</dbReference>
<dbReference type="PANTHER" id="PTHR13049:SF2">
    <property type="entry name" value="COILED-COIL DOMAIN-CONTAINING PROTEIN 25"/>
    <property type="match status" value="1"/>
</dbReference>
<evidence type="ECO:0000256" key="1">
    <source>
        <dbReference type="ARBA" id="ARBA00008998"/>
    </source>
</evidence>
<gene>
    <name evidence="6" type="ORF">NEMVEDRAFT_v1g170210</name>
</gene>
<dbReference type="AlphaFoldDB" id="A7SG12"/>
<dbReference type="OMA" id="YHDEKAV"/>
<evidence type="ECO:0000259" key="5">
    <source>
        <dbReference type="Pfam" id="PF05670"/>
    </source>
</evidence>
<evidence type="ECO:0000256" key="4">
    <source>
        <dbReference type="SAM" id="MobiDB-lite"/>
    </source>
</evidence>
<dbReference type="Proteomes" id="UP000001593">
    <property type="component" value="Unassembled WGS sequence"/>
</dbReference>
<dbReference type="Pfam" id="PF05670">
    <property type="entry name" value="NFACT-R_1"/>
    <property type="match status" value="1"/>
</dbReference>
<dbReference type="HOGENOM" id="CLU_076656_0_1_1"/>
<comment type="subunit">
    <text evidence="3">Interacts (via cytoplasmic region) with ILK.</text>
</comment>
<dbReference type="STRING" id="45351.A7SG12"/>
<dbReference type="PANTHER" id="PTHR13049">
    <property type="entry name" value="DUF814-RELATED"/>
    <property type="match status" value="1"/>
</dbReference>
<keyword evidence="7" id="KW-1185">Reference proteome</keyword>
<dbReference type="InterPro" id="IPR039730">
    <property type="entry name" value="Jlp2/Ccd25"/>
</dbReference>
<proteinExistence type="inferred from homology"/>
<feature type="compositionally biased region" description="Basic and acidic residues" evidence="4">
    <location>
        <begin position="141"/>
        <end position="182"/>
    </location>
</feature>
<evidence type="ECO:0000256" key="2">
    <source>
        <dbReference type="ARBA" id="ARBA00016700"/>
    </source>
</evidence>
<evidence type="ECO:0000313" key="7">
    <source>
        <dbReference type="Proteomes" id="UP000001593"/>
    </source>
</evidence>
<dbReference type="OrthoDB" id="200398at2759"/>
<name>A7SG12_NEMVE</name>
<organism evidence="6 7">
    <name type="scientific">Nematostella vectensis</name>
    <name type="common">Starlet sea anemone</name>
    <dbReference type="NCBI Taxonomy" id="45351"/>
    <lineage>
        <taxon>Eukaryota</taxon>
        <taxon>Metazoa</taxon>
        <taxon>Cnidaria</taxon>
        <taxon>Anthozoa</taxon>
        <taxon>Hexacorallia</taxon>
        <taxon>Actiniaria</taxon>
        <taxon>Edwardsiidae</taxon>
        <taxon>Nematostella</taxon>
    </lineage>
</organism>
<feature type="region of interest" description="Disordered" evidence="4">
    <location>
        <begin position="141"/>
        <end position="209"/>
    </location>
</feature>